<name>A0ABV1RG30_9ALTE</name>
<dbReference type="InterPro" id="IPR014266">
    <property type="entry name" value="PEP-CTERM_TPR_PrsT"/>
</dbReference>
<keyword evidence="2" id="KW-0175">Coiled coil</keyword>
<organism evidence="3 4">
    <name type="scientific">Catenovulum sediminis</name>
    <dbReference type="NCBI Taxonomy" id="1740262"/>
    <lineage>
        <taxon>Bacteria</taxon>
        <taxon>Pseudomonadati</taxon>
        <taxon>Pseudomonadota</taxon>
        <taxon>Gammaproteobacteria</taxon>
        <taxon>Alteromonadales</taxon>
        <taxon>Alteromonadaceae</taxon>
        <taxon>Catenovulum</taxon>
    </lineage>
</organism>
<dbReference type="PROSITE" id="PS50005">
    <property type="entry name" value="TPR"/>
    <property type="match status" value="1"/>
</dbReference>
<gene>
    <name evidence="3" type="primary">prsT</name>
    <name evidence="3" type="ORF">ABS311_07320</name>
</gene>
<accession>A0ABV1RG30</accession>
<comment type="caution">
    <text evidence="3">The sequence shown here is derived from an EMBL/GenBank/DDBJ whole genome shotgun (WGS) entry which is preliminary data.</text>
</comment>
<evidence type="ECO:0000256" key="1">
    <source>
        <dbReference type="PROSITE-ProRule" id="PRU00339"/>
    </source>
</evidence>
<dbReference type="PANTHER" id="PTHR12558:SF13">
    <property type="entry name" value="CELL DIVISION CYCLE PROTEIN 27 HOMOLOG"/>
    <property type="match status" value="1"/>
</dbReference>
<dbReference type="NCBIfam" id="TIGR02917">
    <property type="entry name" value="PEP_TPR_lipo"/>
    <property type="match status" value="1"/>
</dbReference>
<dbReference type="Proteomes" id="UP001467690">
    <property type="component" value="Unassembled WGS sequence"/>
</dbReference>
<keyword evidence="1" id="KW-0802">TPR repeat</keyword>
<dbReference type="InterPro" id="IPR011990">
    <property type="entry name" value="TPR-like_helical_dom_sf"/>
</dbReference>
<proteinExistence type="predicted"/>
<evidence type="ECO:0000313" key="3">
    <source>
        <dbReference type="EMBL" id="MER2491690.1"/>
    </source>
</evidence>
<dbReference type="PANTHER" id="PTHR12558">
    <property type="entry name" value="CELL DIVISION CYCLE 16,23,27"/>
    <property type="match status" value="1"/>
</dbReference>
<dbReference type="Gene3D" id="1.25.40.10">
    <property type="entry name" value="Tetratricopeptide repeat domain"/>
    <property type="match status" value="6"/>
</dbReference>
<dbReference type="SUPFAM" id="SSF48452">
    <property type="entry name" value="TPR-like"/>
    <property type="match status" value="4"/>
</dbReference>
<feature type="repeat" description="TPR" evidence="1">
    <location>
        <begin position="158"/>
        <end position="191"/>
    </location>
</feature>
<reference evidence="3 4" key="1">
    <citation type="submission" date="2024-06" db="EMBL/GenBank/DDBJ databases">
        <authorList>
            <person name="Chen R.Y."/>
        </authorList>
    </citation>
    <scope>NUCLEOTIDE SEQUENCE [LARGE SCALE GENOMIC DNA]</scope>
    <source>
        <strain evidence="3 4">D2</strain>
    </source>
</reference>
<dbReference type="SMART" id="SM00028">
    <property type="entry name" value="TPR"/>
    <property type="match status" value="10"/>
</dbReference>
<keyword evidence="4" id="KW-1185">Reference proteome</keyword>
<evidence type="ECO:0000313" key="4">
    <source>
        <dbReference type="Proteomes" id="UP001467690"/>
    </source>
</evidence>
<protein>
    <submittedName>
        <fullName evidence="3">XrtA/PEP-CTERM system TPR-repeat protein PrsT</fullName>
    </submittedName>
</protein>
<feature type="coiled-coil region" evidence="2">
    <location>
        <begin position="194"/>
        <end position="225"/>
    </location>
</feature>
<evidence type="ECO:0000256" key="2">
    <source>
        <dbReference type="SAM" id="Coils"/>
    </source>
</evidence>
<sequence>MRFLIILIPIFVLFSHATFAAEQRGYLYEEAIQAYQSNELDNAIIHLKNNLKEFPEFTPARILLGKVYALQENCLSAEKELTVALQERGDWQQVLPPLLNCQLQLHNTESAIYFIEQYPYQQVSELLIIRAKLALQQEQFGQAQQFASQALKLDKQDLNAQLIMAEVLVTQNQYQDAINILSTALQQRPNSVPALQLKARVLELRQNLEAALELYNRILELENNNTLALFAKASLLQKLDRGDEALKISVQLREQFPDNPFAKLLFAVISGANEIPQREVKETLNDINNQLSLVDLNKVPGGQLNLLSGYVHYLTQNYQSARREFLNYQNKHTSDATVYKLLAETSIKLSDDQQAFIYYREYNKRQPADEHALAKLLSLAKKLESTENYRSMLISAHEKFPQNASFRNHLAAIYLVSGEQNKARTLLEGTAQSNIYLLDIQLARLLISLNELEQAGKIASKLLIQQPQNPNSHQLAGDIYLAAQQPTKATVYYQQALKLQANYTPALLKLASLAYKKQDYGQVEDLLKKLKTQSVEALELKAAVAIEQRKYHSAIDYLDTVYQTQPSLKTAKALIELYDRTGQFAAAQGLLSRYIEDYKLDAELLHFKIKLALQSDQAIALKDLNTLFALYYDAPKQLKALFTLEASTTRTDGQMKIIKRLQQLDEPSEQLAFLKAQLHIKNKEFELAQAQLEWLKNHAHDAIDAIDAIDPISVQELEFNLLNSQNKHQQAKQLIKNLYEASRSVAHFKSYLGLLLQTQDTSAAITLLQSWLTKYPQDLPATYLLAKLHQQQNAPQQSILLLENSLQVSENAFTHHKLAHLYAEKNLNKALSHAQIAVQLDSQNPAFNDTYGWYLYQAQNYEKALEHFRVAMATAGQQSELIYHLAATLEKLNRPSEAITALEKLHFQDTNFKSRDKALKLYNKLKGK</sequence>
<dbReference type="RefSeq" id="WP_350401280.1">
    <property type="nucleotide sequence ID" value="NZ_JBELOE010000143.1"/>
</dbReference>
<dbReference type="InterPro" id="IPR019734">
    <property type="entry name" value="TPR_rpt"/>
</dbReference>
<dbReference type="Pfam" id="PF14559">
    <property type="entry name" value="TPR_19"/>
    <property type="match status" value="1"/>
</dbReference>
<dbReference type="EMBL" id="JBELOE010000143">
    <property type="protein sequence ID" value="MER2491690.1"/>
    <property type="molecule type" value="Genomic_DNA"/>
</dbReference>
<feature type="coiled-coil region" evidence="2">
    <location>
        <begin position="714"/>
        <end position="741"/>
    </location>
</feature>